<organism evidence="1 2">
    <name type="scientific">Bradyrhizobium australiense</name>
    <dbReference type="NCBI Taxonomy" id="2721161"/>
    <lineage>
        <taxon>Bacteria</taxon>
        <taxon>Pseudomonadati</taxon>
        <taxon>Pseudomonadota</taxon>
        <taxon>Alphaproteobacteria</taxon>
        <taxon>Hyphomicrobiales</taxon>
        <taxon>Nitrobacteraceae</taxon>
        <taxon>Bradyrhizobium</taxon>
    </lineage>
</organism>
<sequence>MKVATGVFSKGGGCASWPAASERAQINYQIQQLMELTDTWQAASMNPRGGQIKVVRMQDMKSFDAMPFRACASMPGME</sequence>
<dbReference type="Proteomes" id="UP000544122">
    <property type="component" value="Unassembled WGS sequence"/>
</dbReference>
<evidence type="ECO:0000313" key="1">
    <source>
        <dbReference type="EMBL" id="NOJ41478.1"/>
    </source>
</evidence>
<dbReference type="RefSeq" id="WP_171580725.1">
    <property type="nucleotide sequence ID" value="NZ_JAAVLX010000005.1"/>
</dbReference>
<dbReference type="EMBL" id="JAAVLX010000005">
    <property type="protein sequence ID" value="NOJ41478.1"/>
    <property type="molecule type" value="Genomic_DNA"/>
</dbReference>
<keyword evidence="2" id="KW-1185">Reference proteome</keyword>
<protein>
    <submittedName>
        <fullName evidence="1">Uncharacterized protein</fullName>
    </submittedName>
</protein>
<proteinExistence type="predicted"/>
<name>A0A7Y4GT21_9BRAD</name>
<comment type="caution">
    <text evidence="1">The sequence shown here is derived from an EMBL/GenBank/DDBJ whole genome shotgun (WGS) entry which is preliminary data.</text>
</comment>
<gene>
    <name evidence="1" type="ORF">HCN58_18025</name>
</gene>
<accession>A0A7Y4GT21</accession>
<evidence type="ECO:0000313" key="2">
    <source>
        <dbReference type="Proteomes" id="UP000544122"/>
    </source>
</evidence>
<dbReference type="AlphaFoldDB" id="A0A7Y4GT21"/>
<reference evidence="1 2" key="1">
    <citation type="submission" date="2020-03" db="EMBL/GenBank/DDBJ databases">
        <title>Bradyrhizobium diversity isolated from nodules of Indigofera sp.</title>
        <authorList>
            <person name="Klepa M."/>
            <person name="Helene L."/>
            <person name="Hungria M."/>
        </authorList>
    </citation>
    <scope>NUCLEOTIDE SEQUENCE [LARGE SCALE GENOMIC DNA]</scope>
    <source>
        <strain evidence="1 2">WSM 1791</strain>
    </source>
</reference>